<evidence type="ECO:0000256" key="2">
    <source>
        <dbReference type="SAM" id="MobiDB-lite"/>
    </source>
</evidence>
<dbReference type="AlphaFoldDB" id="A0A845RHX7"/>
<dbReference type="EMBL" id="QXWZ01000022">
    <property type="protein sequence ID" value="NBI79630.1"/>
    <property type="molecule type" value="Genomic_DNA"/>
</dbReference>
<feature type="region of interest" description="Disordered" evidence="2">
    <location>
        <begin position="15"/>
        <end position="43"/>
    </location>
</feature>
<dbReference type="RefSeq" id="WP_160210363.1">
    <property type="nucleotide sequence ID" value="NZ_QXWZ01000022.1"/>
</dbReference>
<feature type="compositionally biased region" description="Low complexity" evidence="2">
    <location>
        <begin position="18"/>
        <end position="28"/>
    </location>
</feature>
<evidence type="ECO:0000256" key="1">
    <source>
        <dbReference type="SAM" id="Coils"/>
    </source>
</evidence>
<feature type="coiled-coil region" evidence="1">
    <location>
        <begin position="46"/>
        <end position="98"/>
    </location>
</feature>
<evidence type="ECO:0000313" key="3">
    <source>
        <dbReference type="EMBL" id="NBI79630.1"/>
    </source>
</evidence>
<dbReference type="Proteomes" id="UP000446348">
    <property type="component" value="Unassembled WGS sequence"/>
</dbReference>
<proteinExistence type="predicted"/>
<name>A0A845RHX7_9FIRM</name>
<sequence>MEFIEKVVGLMGGKAAQENASAAAVPEPAADEAAQEAAQGPKTYTSEELENLLAEKKKEWQAEQEAQEQERLRSLPEAERLKQEQLSKDAKIASLEAELSRRDLQAEVIAKLDERRLPVSIADLVQYGDRDSTMESLDKLMEVFEAAVQDGVMLRLRGKTPEGLGRAATSLNMLSDPFAKAFSDAFKK</sequence>
<protein>
    <submittedName>
        <fullName evidence="3">DUF4355 domain-containing protein</fullName>
    </submittedName>
</protein>
<dbReference type="Pfam" id="PF14265">
    <property type="entry name" value="DUF4355"/>
    <property type="match status" value="1"/>
</dbReference>
<evidence type="ECO:0000313" key="4">
    <source>
        <dbReference type="Proteomes" id="UP000446348"/>
    </source>
</evidence>
<organism evidence="3 4">
    <name type="scientific">Anaerotruncus colihominis</name>
    <dbReference type="NCBI Taxonomy" id="169435"/>
    <lineage>
        <taxon>Bacteria</taxon>
        <taxon>Bacillati</taxon>
        <taxon>Bacillota</taxon>
        <taxon>Clostridia</taxon>
        <taxon>Eubacteriales</taxon>
        <taxon>Oscillospiraceae</taxon>
        <taxon>Anaerotruncus</taxon>
    </lineage>
</organism>
<reference evidence="3 4" key="1">
    <citation type="submission" date="2018-08" db="EMBL/GenBank/DDBJ databases">
        <title>Murine metabolic-syndrome-specific gut microbial biobank.</title>
        <authorList>
            <person name="Liu C."/>
        </authorList>
    </citation>
    <scope>NUCLEOTIDE SEQUENCE [LARGE SCALE GENOMIC DNA]</scope>
    <source>
        <strain evidence="3 4">X69</strain>
    </source>
</reference>
<comment type="caution">
    <text evidence="3">The sequence shown here is derived from an EMBL/GenBank/DDBJ whole genome shotgun (WGS) entry which is preliminary data.</text>
</comment>
<keyword evidence="1" id="KW-0175">Coiled coil</keyword>
<dbReference type="OrthoDB" id="2666821at2"/>
<gene>
    <name evidence="3" type="ORF">D3Z39_12275</name>
</gene>
<dbReference type="InterPro" id="IPR025580">
    <property type="entry name" value="Gp46"/>
</dbReference>
<accession>A0A845RHX7</accession>